<dbReference type="STRING" id="459525.SAMN04488137_4083"/>
<dbReference type="Pfam" id="PF02631">
    <property type="entry name" value="RecX_HTH2"/>
    <property type="match status" value="1"/>
</dbReference>
<dbReference type="EMBL" id="FNHW01000002">
    <property type="protein sequence ID" value="SDN32008.1"/>
    <property type="molecule type" value="Genomic_DNA"/>
</dbReference>
<feature type="domain" description="RecX second three-helical" evidence="6">
    <location>
        <begin position="115"/>
        <end position="156"/>
    </location>
</feature>
<dbReference type="InterPro" id="IPR053926">
    <property type="entry name" value="RecX_HTH_1st"/>
</dbReference>
<dbReference type="PANTHER" id="PTHR33602:SF1">
    <property type="entry name" value="REGULATORY PROTEIN RECX FAMILY PROTEIN"/>
    <property type="match status" value="1"/>
</dbReference>
<protein>
    <recommendedName>
        <fullName evidence="3 5">Regulatory protein RecX</fullName>
    </recommendedName>
</protein>
<comment type="subcellular location">
    <subcellularLocation>
        <location evidence="1 5">Cytoplasm</location>
    </subcellularLocation>
</comment>
<sequence length="273" mass="31939">MINMTVITKITTQKKNADRFNIYIDQGKGEEYGFSVDTDILIQFKLKKGLEINTEELKNLLYEDEIKKGFNTSLQYLSFRMRSVKEVRDYLKKKEYEDNAIEEVIKRLLEYRYLDDAEFALMFVRTRKNTTSKGVGVITRELSQKGIPQPVIEKAMKEFPLEEQIEAAVSFAQKKANQNKGLSSNERRNRISQQLLQKGHSWDVIEEALGNIDLKSSREEEMEALLKQANKAHRRYKKFSGLQYRNKMKQHLYGKGFPIDLIDEVLNSDFTDQ</sequence>
<dbReference type="Pfam" id="PF21982">
    <property type="entry name" value="RecX_HTH1"/>
    <property type="match status" value="1"/>
</dbReference>
<evidence type="ECO:0000256" key="5">
    <source>
        <dbReference type="HAMAP-Rule" id="MF_01114"/>
    </source>
</evidence>
<dbReference type="AlphaFoldDB" id="A0A1H0AEH4"/>
<reference evidence="10" key="1">
    <citation type="submission" date="2016-10" db="EMBL/GenBank/DDBJ databases">
        <authorList>
            <person name="Varghese N."/>
            <person name="Submissions S."/>
        </authorList>
    </citation>
    <scope>NUCLEOTIDE SEQUENCE [LARGE SCALE GENOMIC DNA]</scope>
    <source>
        <strain evidence="10">CGMCC 1.6854</strain>
    </source>
</reference>
<evidence type="ECO:0000256" key="2">
    <source>
        <dbReference type="ARBA" id="ARBA00009695"/>
    </source>
</evidence>
<comment type="similarity">
    <text evidence="2 5">Belongs to the RecX family.</text>
</comment>
<evidence type="ECO:0000259" key="8">
    <source>
        <dbReference type="Pfam" id="PF21982"/>
    </source>
</evidence>
<accession>A0A1H0AEH4</accession>
<evidence type="ECO:0000256" key="4">
    <source>
        <dbReference type="ARBA" id="ARBA00022490"/>
    </source>
</evidence>
<evidence type="ECO:0000256" key="3">
    <source>
        <dbReference type="ARBA" id="ARBA00018111"/>
    </source>
</evidence>
<dbReference type="Gene3D" id="1.10.10.10">
    <property type="entry name" value="Winged helix-like DNA-binding domain superfamily/Winged helix DNA-binding domain"/>
    <property type="match status" value="4"/>
</dbReference>
<keyword evidence="10" id="KW-1185">Reference proteome</keyword>
<dbReference type="InterPro" id="IPR053925">
    <property type="entry name" value="RecX_HTH_3rd"/>
</dbReference>
<dbReference type="InterPro" id="IPR003783">
    <property type="entry name" value="Regulatory_RecX"/>
</dbReference>
<dbReference type="Pfam" id="PF21981">
    <property type="entry name" value="RecX_HTH3"/>
    <property type="match status" value="2"/>
</dbReference>
<dbReference type="GO" id="GO:0005737">
    <property type="term" value="C:cytoplasm"/>
    <property type="evidence" value="ECO:0007669"/>
    <property type="project" value="UniProtKB-SubCell"/>
</dbReference>
<dbReference type="PANTHER" id="PTHR33602">
    <property type="entry name" value="REGULATORY PROTEIN RECX FAMILY PROTEIN"/>
    <property type="match status" value="1"/>
</dbReference>
<gene>
    <name evidence="5" type="primary">recX</name>
    <name evidence="9" type="ORF">SAMN04488137_4083</name>
</gene>
<feature type="domain" description="RecX first three-helical" evidence="8">
    <location>
        <begin position="71"/>
        <end position="108"/>
    </location>
</feature>
<evidence type="ECO:0000259" key="6">
    <source>
        <dbReference type="Pfam" id="PF02631"/>
    </source>
</evidence>
<evidence type="ECO:0000313" key="9">
    <source>
        <dbReference type="EMBL" id="SDN32008.1"/>
    </source>
</evidence>
<dbReference type="Proteomes" id="UP000199544">
    <property type="component" value="Unassembled WGS sequence"/>
</dbReference>
<feature type="domain" description="RecX third three-helical" evidence="7">
    <location>
        <begin position="162"/>
        <end position="209"/>
    </location>
</feature>
<dbReference type="InterPro" id="IPR053924">
    <property type="entry name" value="RecX_HTH_2nd"/>
</dbReference>
<dbReference type="HAMAP" id="MF_01114">
    <property type="entry name" value="RecX"/>
    <property type="match status" value="1"/>
</dbReference>
<evidence type="ECO:0000256" key="1">
    <source>
        <dbReference type="ARBA" id="ARBA00004496"/>
    </source>
</evidence>
<name>A0A1H0AEH4_9BACL</name>
<keyword evidence="4 5" id="KW-0963">Cytoplasm</keyword>
<dbReference type="NCBIfam" id="NF010733">
    <property type="entry name" value="PRK14135.1"/>
    <property type="match status" value="1"/>
</dbReference>
<evidence type="ECO:0000313" key="10">
    <source>
        <dbReference type="Proteomes" id="UP000199544"/>
    </source>
</evidence>
<evidence type="ECO:0000259" key="7">
    <source>
        <dbReference type="Pfam" id="PF21981"/>
    </source>
</evidence>
<comment type="function">
    <text evidence="5">Modulates RecA activity.</text>
</comment>
<dbReference type="InterPro" id="IPR036388">
    <property type="entry name" value="WH-like_DNA-bd_sf"/>
</dbReference>
<organism evidence="9 10">
    <name type="scientific">Fictibacillus solisalsi</name>
    <dbReference type="NCBI Taxonomy" id="459525"/>
    <lineage>
        <taxon>Bacteria</taxon>
        <taxon>Bacillati</taxon>
        <taxon>Bacillota</taxon>
        <taxon>Bacilli</taxon>
        <taxon>Bacillales</taxon>
        <taxon>Fictibacillaceae</taxon>
        <taxon>Fictibacillus</taxon>
    </lineage>
</organism>
<dbReference type="GO" id="GO:0006282">
    <property type="term" value="P:regulation of DNA repair"/>
    <property type="evidence" value="ECO:0007669"/>
    <property type="project" value="UniProtKB-UniRule"/>
</dbReference>
<proteinExistence type="inferred from homology"/>
<feature type="domain" description="RecX third three-helical" evidence="7">
    <location>
        <begin position="219"/>
        <end position="266"/>
    </location>
</feature>